<reference evidence="3" key="1">
    <citation type="submission" date="2019-11" db="EMBL/GenBank/DDBJ databases">
        <title>Isolation and characterization of two novel species in the genus Thiomicrorhabdus.</title>
        <authorList>
            <person name="Mochizuki J."/>
            <person name="Kojima H."/>
            <person name="Fukui M."/>
        </authorList>
    </citation>
    <scope>NUCLEOTIDE SEQUENCE [LARGE SCALE GENOMIC DNA]</scope>
    <source>
        <strain evidence="3">aks77</strain>
    </source>
</reference>
<dbReference type="KEGG" id="tse:THMIRHAS_18310"/>
<dbReference type="AlphaFoldDB" id="A0A6F8PWT3"/>
<feature type="transmembrane region" description="Helical" evidence="1">
    <location>
        <begin position="36"/>
        <end position="58"/>
    </location>
</feature>
<gene>
    <name evidence="2" type="ORF">THMIRHAS_18310</name>
</gene>
<evidence type="ECO:0000313" key="3">
    <source>
        <dbReference type="Proteomes" id="UP000501726"/>
    </source>
</evidence>
<evidence type="ECO:0000256" key="1">
    <source>
        <dbReference type="SAM" id="Phobius"/>
    </source>
</evidence>
<name>A0A6F8PWT3_9GAMM</name>
<keyword evidence="1" id="KW-1133">Transmembrane helix</keyword>
<feature type="transmembrane region" description="Helical" evidence="1">
    <location>
        <begin position="95"/>
        <end position="113"/>
    </location>
</feature>
<organism evidence="2 3">
    <name type="scientific">Thiosulfatimonas sediminis</name>
    <dbReference type="NCBI Taxonomy" id="2675054"/>
    <lineage>
        <taxon>Bacteria</taxon>
        <taxon>Pseudomonadati</taxon>
        <taxon>Pseudomonadota</taxon>
        <taxon>Gammaproteobacteria</taxon>
        <taxon>Thiotrichales</taxon>
        <taxon>Piscirickettsiaceae</taxon>
        <taxon>Thiosulfatimonas</taxon>
    </lineage>
</organism>
<protein>
    <submittedName>
        <fullName evidence="2">Uncharacterized protein</fullName>
    </submittedName>
</protein>
<proteinExistence type="predicted"/>
<dbReference type="Proteomes" id="UP000501726">
    <property type="component" value="Chromosome"/>
</dbReference>
<keyword evidence="1" id="KW-0472">Membrane</keyword>
<dbReference type="RefSeq" id="WP_173273068.1">
    <property type="nucleotide sequence ID" value="NZ_AP021889.1"/>
</dbReference>
<evidence type="ECO:0000313" key="2">
    <source>
        <dbReference type="EMBL" id="BBP46458.1"/>
    </source>
</evidence>
<keyword evidence="1" id="KW-0812">Transmembrane</keyword>
<sequence>MMQPCRISFGSLLIGISFLFYLVMGSSLPKDVLAHFIQLVPICMMVAVIAMTYTGILIEGSAPFKVFISFSSLLMMIVPFYLSSISGLSSQAIMFFMYLAAVFVILSWMLMVWRNNHFDEIEATQGVFELKRFNPHS</sequence>
<keyword evidence="3" id="KW-1185">Reference proteome</keyword>
<feature type="transmembrane region" description="Helical" evidence="1">
    <location>
        <begin position="6"/>
        <end position="24"/>
    </location>
</feature>
<feature type="transmembrane region" description="Helical" evidence="1">
    <location>
        <begin position="64"/>
        <end position="83"/>
    </location>
</feature>
<dbReference type="EMBL" id="AP021889">
    <property type="protein sequence ID" value="BBP46458.1"/>
    <property type="molecule type" value="Genomic_DNA"/>
</dbReference>
<accession>A0A6F8PWT3</accession>